<reference evidence="2 3" key="1">
    <citation type="submission" date="2019-06" db="EMBL/GenBank/DDBJ databases">
        <title>Genomic Encyclopedia of Type Strains, Phase IV (KMG-V): Genome sequencing to study the core and pangenomes of soil and plant-associated prokaryotes.</title>
        <authorList>
            <person name="Whitman W."/>
        </authorList>
    </citation>
    <scope>NUCLEOTIDE SEQUENCE [LARGE SCALE GENOMIC DNA]</scope>
    <source>
        <strain evidence="2 3">BR 12005</strain>
    </source>
</reference>
<gene>
    <name evidence="2" type="ORF">FBZ87_103677</name>
</gene>
<feature type="transmembrane region" description="Helical" evidence="1">
    <location>
        <begin position="50"/>
        <end position="73"/>
    </location>
</feature>
<dbReference type="Proteomes" id="UP000320516">
    <property type="component" value="Unassembled WGS sequence"/>
</dbReference>
<evidence type="ECO:0000313" key="3">
    <source>
        <dbReference type="Proteomes" id="UP000320516"/>
    </source>
</evidence>
<evidence type="ECO:0000313" key="2">
    <source>
        <dbReference type="EMBL" id="TWB77857.1"/>
    </source>
</evidence>
<accession>A0A560K3K4</accession>
<comment type="caution">
    <text evidence="2">The sequence shown here is derived from an EMBL/GenBank/DDBJ whole genome shotgun (WGS) entry which is preliminary data.</text>
</comment>
<feature type="transmembrane region" description="Helical" evidence="1">
    <location>
        <begin position="20"/>
        <end position="38"/>
    </location>
</feature>
<proteinExistence type="predicted"/>
<dbReference type="AlphaFoldDB" id="A0A560K3K4"/>
<protein>
    <submittedName>
        <fullName evidence="2">Uncharacterized protein</fullName>
    </submittedName>
</protein>
<dbReference type="EMBL" id="VITV01000003">
    <property type="protein sequence ID" value="TWB77857.1"/>
    <property type="molecule type" value="Genomic_DNA"/>
</dbReference>
<keyword evidence="1" id="KW-0812">Transmembrane</keyword>
<keyword evidence="1" id="KW-1133">Transmembrane helix</keyword>
<dbReference type="RefSeq" id="WP_145610409.1">
    <property type="nucleotide sequence ID" value="NZ_VITV01000003.1"/>
</dbReference>
<organism evidence="2 3">
    <name type="scientific">Nitrospirillum amazonense</name>
    <dbReference type="NCBI Taxonomy" id="28077"/>
    <lineage>
        <taxon>Bacteria</taxon>
        <taxon>Pseudomonadati</taxon>
        <taxon>Pseudomonadota</taxon>
        <taxon>Alphaproteobacteria</taxon>
        <taxon>Rhodospirillales</taxon>
        <taxon>Azospirillaceae</taxon>
        <taxon>Nitrospirillum</taxon>
    </lineage>
</organism>
<name>A0A560K3K4_9PROT</name>
<keyword evidence="1" id="KW-0472">Membrane</keyword>
<evidence type="ECO:0000256" key="1">
    <source>
        <dbReference type="SAM" id="Phobius"/>
    </source>
</evidence>
<sequence>MAEKRTEDGLGSDMPRSGLALLALGLPVTLLFGLTLWAPFASVTFLGIRGSIWCLFACAPATSLCLLACNRLFGTQGKGRGKGTP</sequence>